<organism evidence="1 2">
    <name type="scientific">candidate division MSBL1 archaeon SCGC-AAA382A20</name>
    <dbReference type="NCBI Taxonomy" id="1698280"/>
    <lineage>
        <taxon>Archaea</taxon>
        <taxon>Methanobacteriati</taxon>
        <taxon>Methanobacteriota</taxon>
        <taxon>candidate division MSBL1</taxon>
    </lineage>
</organism>
<evidence type="ECO:0008006" key="3">
    <source>
        <dbReference type="Google" id="ProtNLM"/>
    </source>
</evidence>
<accession>A0A133VJF8</accession>
<name>A0A133VJF8_9EURY</name>
<sequence length="469" mass="54667">MTEQKLKVEKITRPTCKEELEELQKMYGVSNKKEMLALSSNNDPFNAGTPKDLKMARWFADVWNRCGFQEGVHLRRVHYRILSEEIKDYDDDPYENTQKAWNKLCKSGSKARYLKMVPAEAFEDHRNHDPRIHAEPREYSDSPSADFFNDEFTGDIEEYKLPEIPADISGGLDLNLPEPIVTGYDYEEIDQPYHLEVWIEKSTMNDVLIPVCKQYGMNLVTSVGFQSITSVVELLQRARCIGKPVRIFYIADFDPAGSSMAPAVARQIEYWMSEYALDEDIRVEKLGLTQEQIEELNLPRTPIKESDRRKENFEEKNGTGAVELDALEALHEGKLAQILRDAADKYYDTELENRLDQTHRQARREVERDWQQRTAPHREELQDIETRVRDIMDSYQAELQALSDRLEGDLAPYRDKLERIWQAIHDQADAMDWRLPARPEGDYIAENGDVLFDSKRDYMEQIQHYNGKS</sequence>
<proteinExistence type="predicted"/>
<dbReference type="GO" id="GO:0005694">
    <property type="term" value="C:chromosome"/>
    <property type="evidence" value="ECO:0007669"/>
    <property type="project" value="InterPro"/>
</dbReference>
<dbReference type="SUPFAM" id="SSF56726">
    <property type="entry name" value="DNA topoisomerase IV, alpha subunit"/>
    <property type="match status" value="1"/>
</dbReference>
<dbReference type="AlphaFoldDB" id="A0A133VJF8"/>
<dbReference type="GO" id="GO:0003677">
    <property type="term" value="F:DNA binding"/>
    <property type="evidence" value="ECO:0007669"/>
    <property type="project" value="InterPro"/>
</dbReference>
<gene>
    <name evidence="1" type="ORF">AKJ51_03480</name>
</gene>
<protein>
    <recommendedName>
        <fullName evidence="3">Toprim domain-containing protein</fullName>
    </recommendedName>
</protein>
<dbReference type="InterPro" id="IPR036078">
    <property type="entry name" value="Spo11/TopoVI_A_sf"/>
</dbReference>
<dbReference type="Proteomes" id="UP000070263">
    <property type="component" value="Unassembled WGS sequence"/>
</dbReference>
<keyword evidence="2" id="KW-1185">Reference proteome</keyword>
<reference evidence="1 2" key="1">
    <citation type="journal article" date="2016" name="Sci. Rep.">
        <title>Metabolic traits of an uncultured archaeal lineage -MSBL1- from brine pools of the Red Sea.</title>
        <authorList>
            <person name="Mwirichia R."/>
            <person name="Alam I."/>
            <person name="Rashid M."/>
            <person name="Vinu M."/>
            <person name="Ba-Alawi W."/>
            <person name="Anthony Kamau A."/>
            <person name="Kamanda Ngugi D."/>
            <person name="Goker M."/>
            <person name="Klenk H.P."/>
            <person name="Bajic V."/>
            <person name="Stingl U."/>
        </authorList>
    </citation>
    <scope>NUCLEOTIDE SEQUENCE [LARGE SCALE GENOMIC DNA]</scope>
    <source>
        <strain evidence="1">SCGC-AAA382A20</strain>
    </source>
</reference>
<comment type="caution">
    <text evidence="1">The sequence shown here is derived from an EMBL/GenBank/DDBJ whole genome shotgun (WGS) entry which is preliminary data.</text>
</comment>
<evidence type="ECO:0000313" key="1">
    <source>
        <dbReference type="EMBL" id="KXB06573.1"/>
    </source>
</evidence>
<evidence type="ECO:0000313" key="2">
    <source>
        <dbReference type="Proteomes" id="UP000070263"/>
    </source>
</evidence>
<dbReference type="EMBL" id="LHYE01000040">
    <property type="protein sequence ID" value="KXB06573.1"/>
    <property type="molecule type" value="Genomic_DNA"/>
</dbReference>